<keyword evidence="5" id="KW-0234">DNA repair</keyword>
<proteinExistence type="predicted"/>
<evidence type="ECO:0000256" key="1">
    <source>
        <dbReference type="ARBA" id="ARBA00001968"/>
    </source>
</evidence>
<dbReference type="InterPro" id="IPR012310">
    <property type="entry name" value="DNA_ligase_ATP-dep_cent"/>
</dbReference>
<dbReference type="CDD" id="cd07896">
    <property type="entry name" value="Adenylation_kDNA_ligase_like"/>
    <property type="match status" value="1"/>
</dbReference>
<reference evidence="8 9" key="2">
    <citation type="journal article" date="2018" name="Int. J. Syst. Evol. Microbiol.">
        <title>Marinobacterium aestuarii sp. nov., a benzene-degrading marine bacterium isolated from estuary sediment.</title>
        <authorList>
            <person name="Bae S.S."/>
            <person name="Jung J."/>
            <person name="Chung D."/>
            <person name="Baek K."/>
        </authorList>
    </citation>
    <scope>NUCLEOTIDE SEQUENCE [LARGE SCALE GENOMIC DNA]</scope>
    <source>
        <strain evidence="8 9">ST58-10</strain>
    </source>
</reference>
<protein>
    <submittedName>
        <fullName evidence="8">DNA ligase</fullName>
    </submittedName>
</protein>
<dbReference type="RefSeq" id="WP_067378685.1">
    <property type="nucleotide sequence ID" value="NZ_CP015839.1"/>
</dbReference>
<evidence type="ECO:0000256" key="6">
    <source>
        <dbReference type="ARBA" id="ARBA00034003"/>
    </source>
</evidence>
<name>A0A1A9EW76_9GAMM</name>
<evidence type="ECO:0000256" key="3">
    <source>
        <dbReference type="ARBA" id="ARBA00022705"/>
    </source>
</evidence>
<dbReference type="Gene3D" id="3.30.470.30">
    <property type="entry name" value="DNA ligase/mRNA capping enzyme"/>
    <property type="match status" value="1"/>
</dbReference>
<dbReference type="Pfam" id="PF01068">
    <property type="entry name" value="DNA_ligase_A_M"/>
    <property type="match status" value="1"/>
</dbReference>
<reference evidence="9" key="1">
    <citation type="submission" date="2016-05" db="EMBL/GenBank/DDBJ databases">
        <authorList>
            <person name="Baek K."/>
            <person name="Yang S.-J."/>
        </authorList>
    </citation>
    <scope>NUCLEOTIDE SEQUENCE [LARGE SCALE GENOMIC DNA]</scope>
    <source>
        <strain evidence="9">ST58-10</strain>
    </source>
</reference>
<dbReference type="PANTHER" id="PTHR47810:SF1">
    <property type="entry name" value="DNA LIGASE B"/>
    <property type="match status" value="1"/>
</dbReference>
<dbReference type="GO" id="GO:0006310">
    <property type="term" value="P:DNA recombination"/>
    <property type="evidence" value="ECO:0007669"/>
    <property type="project" value="InterPro"/>
</dbReference>
<dbReference type="Gene3D" id="2.40.50.140">
    <property type="entry name" value="Nucleic acid-binding proteins"/>
    <property type="match status" value="1"/>
</dbReference>
<evidence type="ECO:0000313" key="8">
    <source>
        <dbReference type="EMBL" id="ANG61799.1"/>
    </source>
</evidence>
<dbReference type="KEGG" id="mars:A8C75_04435"/>
<feature type="domain" description="ATP-dependent DNA ligase family profile" evidence="7">
    <location>
        <begin position="131"/>
        <end position="202"/>
    </location>
</feature>
<dbReference type="GO" id="GO:0006281">
    <property type="term" value="P:DNA repair"/>
    <property type="evidence" value="ECO:0007669"/>
    <property type="project" value="UniProtKB-KW"/>
</dbReference>
<keyword evidence="9" id="KW-1185">Reference proteome</keyword>
<keyword evidence="4" id="KW-0227">DNA damage</keyword>
<comment type="catalytic activity">
    <reaction evidence="6">
        <text>ATP + (deoxyribonucleotide)n-3'-hydroxyl + 5'-phospho-(deoxyribonucleotide)m = (deoxyribonucleotide)n+m + AMP + diphosphate.</text>
        <dbReference type="EC" id="6.5.1.1"/>
    </reaction>
</comment>
<gene>
    <name evidence="8" type="ORF">A8C75_04435</name>
</gene>
<dbReference type="NCBIfam" id="NF006592">
    <property type="entry name" value="PRK09125.1"/>
    <property type="match status" value="1"/>
</dbReference>
<dbReference type="GO" id="GO:0006260">
    <property type="term" value="P:DNA replication"/>
    <property type="evidence" value="ECO:0007669"/>
    <property type="project" value="UniProtKB-KW"/>
</dbReference>
<dbReference type="SUPFAM" id="SSF56091">
    <property type="entry name" value="DNA ligase/mRNA capping enzyme, catalytic domain"/>
    <property type="match status" value="1"/>
</dbReference>
<dbReference type="Proteomes" id="UP000078070">
    <property type="component" value="Chromosome"/>
</dbReference>
<evidence type="ECO:0000259" key="7">
    <source>
        <dbReference type="PROSITE" id="PS50160"/>
    </source>
</evidence>
<dbReference type="CDD" id="cd08041">
    <property type="entry name" value="OBF_kDNA_ligase_like"/>
    <property type="match status" value="1"/>
</dbReference>
<accession>A0A1A9EW76</accession>
<evidence type="ECO:0000256" key="4">
    <source>
        <dbReference type="ARBA" id="ARBA00022763"/>
    </source>
</evidence>
<dbReference type="InterPro" id="IPR050326">
    <property type="entry name" value="NAD_dep_DNA_ligaseB"/>
</dbReference>
<dbReference type="EMBL" id="CP015839">
    <property type="protein sequence ID" value="ANG61799.1"/>
    <property type="molecule type" value="Genomic_DNA"/>
</dbReference>
<dbReference type="AlphaFoldDB" id="A0A1A9EW76"/>
<dbReference type="GO" id="GO:0003910">
    <property type="term" value="F:DNA ligase (ATP) activity"/>
    <property type="evidence" value="ECO:0007669"/>
    <property type="project" value="UniProtKB-EC"/>
</dbReference>
<comment type="cofactor">
    <cofactor evidence="1">
        <name>a divalent metal cation</name>
        <dbReference type="ChEBI" id="CHEBI:60240"/>
    </cofactor>
</comment>
<dbReference type="Gene3D" id="3.30.1490.70">
    <property type="match status" value="1"/>
</dbReference>
<sequence length="282" mass="31433">MHPTSLLFGSTLVLVPAIINAAPAPLMLASEAITTAHLSSLDLSQYSVSEKLDGIRAYWNGQQLQSRSGYPISAPPWFTQGWPATPMDGELWIGRGRFAEVSGISRSYKADDRLWRQVQYRVFDLPAQPATFDQRQRALQRLLEQIDQPWVSIIEQRLLGSQKQLEAYLAQVSAEGGEGLMLQRRDALYHIGRSSDVLKYKQYQDAEAVVTGYQPGSGKYEGMVGALRVTNDAGQQFSLGSGLSDAQRRDPPPLGSRVTYRYNGLTAGKLPRFARFLRIRLD</sequence>
<keyword evidence="2 8" id="KW-0436">Ligase</keyword>
<organism evidence="8 9">
    <name type="scientific">Marinobacterium aestuarii</name>
    <dbReference type="NCBI Taxonomy" id="1821621"/>
    <lineage>
        <taxon>Bacteria</taxon>
        <taxon>Pseudomonadati</taxon>
        <taxon>Pseudomonadota</taxon>
        <taxon>Gammaproteobacteria</taxon>
        <taxon>Oceanospirillales</taxon>
        <taxon>Oceanospirillaceae</taxon>
        <taxon>Marinobacterium</taxon>
    </lineage>
</organism>
<evidence type="ECO:0000256" key="2">
    <source>
        <dbReference type="ARBA" id="ARBA00022598"/>
    </source>
</evidence>
<dbReference type="PANTHER" id="PTHR47810">
    <property type="entry name" value="DNA LIGASE"/>
    <property type="match status" value="1"/>
</dbReference>
<evidence type="ECO:0000313" key="9">
    <source>
        <dbReference type="Proteomes" id="UP000078070"/>
    </source>
</evidence>
<dbReference type="InterPro" id="IPR012340">
    <property type="entry name" value="NA-bd_OB-fold"/>
</dbReference>
<dbReference type="InterPro" id="IPR029319">
    <property type="entry name" value="DNA_ligase_OB"/>
</dbReference>
<dbReference type="STRING" id="1821621.A8C75_04435"/>
<keyword evidence="3" id="KW-0235">DNA replication</keyword>
<dbReference type="Pfam" id="PF14743">
    <property type="entry name" value="DNA_ligase_OB_2"/>
    <property type="match status" value="1"/>
</dbReference>
<dbReference type="GO" id="GO:0005524">
    <property type="term" value="F:ATP binding"/>
    <property type="evidence" value="ECO:0007669"/>
    <property type="project" value="InterPro"/>
</dbReference>
<evidence type="ECO:0000256" key="5">
    <source>
        <dbReference type="ARBA" id="ARBA00023204"/>
    </source>
</evidence>
<dbReference type="SUPFAM" id="SSF50249">
    <property type="entry name" value="Nucleic acid-binding proteins"/>
    <property type="match status" value="1"/>
</dbReference>
<dbReference type="PROSITE" id="PS50160">
    <property type="entry name" value="DNA_LIGASE_A3"/>
    <property type="match status" value="1"/>
</dbReference>